<accession>A0A6G0ZPY8</accession>
<proteinExistence type="predicted"/>
<dbReference type="EMBL" id="VUJU01000070">
    <property type="protein sequence ID" value="KAF0773347.1"/>
    <property type="molecule type" value="Genomic_DNA"/>
</dbReference>
<reference evidence="1 2" key="1">
    <citation type="submission" date="2019-08" db="EMBL/GenBank/DDBJ databases">
        <title>Whole genome of Aphis craccivora.</title>
        <authorList>
            <person name="Voronova N.V."/>
            <person name="Shulinski R.S."/>
            <person name="Bandarenka Y.V."/>
            <person name="Zhorov D.G."/>
            <person name="Warner D."/>
        </authorList>
    </citation>
    <scope>NUCLEOTIDE SEQUENCE [LARGE SCALE GENOMIC DNA]</scope>
    <source>
        <strain evidence="1">180601</strain>
        <tissue evidence="1">Whole Body</tissue>
    </source>
</reference>
<gene>
    <name evidence="1" type="ORF">FWK35_00000565</name>
</gene>
<organism evidence="1 2">
    <name type="scientific">Aphis craccivora</name>
    <name type="common">Cowpea aphid</name>
    <dbReference type="NCBI Taxonomy" id="307492"/>
    <lineage>
        <taxon>Eukaryota</taxon>
        <taxon>Metazoa</taxon>
        <taxon>Ecdysozoa</taxon>
        <taxon>Arthropoda</taxon>
        <taxon>Hexapoda</taxon>
        <taxon>Insecta</taxon>
        <taxon>Pterygota</taxon>
        <taxon>Neoptera</taxon>
        <taxon>Paraneoptera</taxon>
        <taxon>Hemiptera</taxon>
        <taxon>Sternorrhyncha</taxon>
        <taxon>Aphidomorpha</taxon>
        <taxon>Aphidoidea</taxon>
        <taxon>Aphididae</taxon>
        <taxon>Aphidini</taxon>
        <taxon>Aphis</taxon>
        <taxon>Aphis</taxon>
    </lineage>
</organism>
<comment type="caution">
    <text evidence="1">The sequence shown here is derived from an EMBL/GenBank/DDBJ whole genome shotgun (WGS) entry which is preliminary data.</text>
</comment>
<evidence type="ECO:0000313" key="1">
    <source>
        <dbReference type="EMBL" id="KAF0773347.1"/>
    </source>
</evidence>
<protein>
    <submittedName>
        <fullName evidence="1">Uncharacterized protein</fullName>
    </submittedName>
</protein>
<keyword evidence="2" id="KW-1185">Reference proteome</keyword>
<dbReference type="AlphaFoldDB" id="A0A6G0ZPY8"/>
<evidence type="ECO:0000313" key="2">
    <source>
        <dbReference type="Proteomes" id="UP000478052"/>
    </source>
</evidence>
<dbReference type="Proteomes" id="UP000478052">
    <property type="component" value="Unassembled WGS sequence"/>
</dbReference>
<name>A0A6G0ZPY8_APHCR</name>
<feature type="non-terminal residue" evidence="1">
    <location>
        <position position="81"/>
    </location>
</feature>
<sequence length="81" mass="9506">MLCFFICVSVYTRKCQNNAFKQFQTLVVVSDSKMNLVGALGSTGKNRKKIKEKREFLRKTSFRPNRFFYMDVIQKLITVNT</sequence>